<evidence type="ECO:0000256" key="5">
    <source>
        <dbReference type="ARBA" id="ARBA00022989"/>
    </source>
</evidence>
<reference evidence="12" key="2">
    <citation type="journal article" date="2023" name="Int. J. Mol. Sci.">
        <title>De Novo Assembly and Annotation of 11 Diverse Shrub Willow (Salix) Genomes Reveals Novel Gene Organization in Sex-Linked Regions.</title>
        <authorList>
            <person name="Hyden B."/>
            <person name="Feng K."/>
            <person name="Yates T.B."/>
            <person name="Jawdy S."/>
            <person name="Cereghino C."/>
            <person name="Smart L.B."/>
            <person name="Muchero W."/>
        </authorList>
    </citation>
    <scope>NUCLEOTIDE SEQUENCE [LARGE SCALE GENOMIC DNA]</scope>
    <source>
        <tissue evidence="12">Shoot tip</tissue>
    </source>
</reference>
<keyword evidence="13" id="KW-1185">Reference proteome</keyword>
<keyword evidence="2" id="KW-0328">Glycosyltransferase</keyword>
<comment type="caution">
    <text evidence="12">The sequence shown here is derived from an EMBL/GenBank/DDBJ whole genome shotgun (WGS) entry which is preliminary data.</text>
</comment>
<evidence type="ECO:0000256" key="7">
    <source>
        <dbReference type="ARBA" id="ARBA00023136"/>
    </source>
</evidence>
<evidence type="ECO:0000256" key="9">
    <source>
        <dbReference type="ARBA" id="ARBA00061151"/>
    </source>
</evidence>
<evidence type="ECO:0000256" key="4">
    <source>
        <dbReference type="ARBA" id="ARBA00022692"/>
    </source>
</evidence>
<dbReference type="FunFam" id="3.90.550.10:FF:000007">
    <property type="entry name" value="probable xyloglucan glycosyltransferase 5"/>
    <property type="match status" value="1"/>
</dbReference>
<evidence type="ECO:0000256" key="10">
    <source>
        <dbReference type="SAM" id="Phobius"/>
    </source>
</evidence>
<feature type="transmembrane region" description="Helical" evidence="10">
    <location>
        <begin position="149"/>
        <end position="174"/>
    </location>
</feature>
<dbReference type="InterPro" id="IPR001173">
    <property type="entry name" value="Glyco_trans_2-like"/>
</dbReference>
<comment type="similarity">
    <text evidence="9">Belongs to the glycosyltransferase 2 family. Plant cellulose synthase-like C subfamily.</text>
</comment>
<dbReference type="EMBL" id="JAPFFL010000002">
    <property type="protein sequence ID" value="KAJ6743806.1"/>
    <property type="molecule type" value="Genomic_DNA"/>
</dbReference>
<dbReference type="PANTHER" id="PTHR32044:SF101">
    <property type="entry name" value="GLYCOSYLTRANSFERASE 2-LIKE DOMAIN-CONTAINING PROTEIN"/>
    <property type="match status" value="1"/>
</dbReference>
<evidence type="ECO:0000313" key="12">
    <source>
        <dbReference type="EMBL" id="KAJ6743806.1"/>
    </source>
</evidence>
<feature type="transmembrane region" description="Helical" evidence="10">
    <location>
        <begin position="125"/>
        <end position="143"/>
    </location>
</feature>
<evidence type="ECO:0000256" key="6">
    <source>
        <dbReference type="ARBA" id="ARBA00023034"/>
    </source>
</evidence>
<proteinExistence type="inferred from homology"/>
<feature type="transmembrane region" description="Helical" evidence="10">
    <location>
        <begin position="54"/>
        <end position="80"/>
    </location>
</feature>
<keyword evidence="7 10" id="KW-0472">Membrane</keyword>
<feature type="domain" description="Glycosyltransferase 2-like" evidence="11">
    <location>
        <begin position="295"/>
        <end position="502"/>
    </location>
</feature>
<feature type="transmembrane region" description="Helical" evidence="10">
    <location>
        <begin position="461"/>
        <end position="490"/>
    </location>
</feature>
<evidence type="ECO:0000256" key="1">
    <source>
        <dbReference type="ARBA" id="ARBA00004653"/>
    </source>
</evidence>
<dbReference type="AlphaFoldDB" id="A0A9Q0V803"/>
<organism evidence="12 13">
    <name type="scientific">Salix viminalis</name>
    <name type="common">Common osier</name>
    <name type="synonym">Basket willow</name>
    <dbReference type="NCBI Taxonomy" id="40686"/>
    <lineage>
        <taxon>Eukaryota</taxon>
        <taxon>Viridiplantae</taxon>
        <taxon>Streptophyta</taxon>
        <taxon>Embryophyta</taxon>
        <taxon>Tracheophyta</taxon>
        <taxon>Spermatophyta</taxon>
        <taxon>Magnoliopsida</taxon>
        <taxon>eudicotyledons</taxon>
        <taxon>Gunneridae</taxon>
        <taxon>Pentapetalae</taxon>
        <taxon>rosids</taxon>
        <taxon>fabids</taxon>
        <taxon>Malpighiales</taxon>
        <taxon>Salicaceae</taxon>
        <taxon>Saliceae</taxon>
        <taxon>Salix</taxon>
    </lineage>
</organism>
<dbReference type="GO" id="GO:0000139">
    <property type="term" value="C:Golgi membrane"/>
    <property type="evidence" value="ECO:0007669"/>
    <property type="project" value="UniProtKB-SubCell"/>
</dbReference>
<keyword evidence="6" id="KW-0333">Golgi apparatus</keyword>
<feature type="transmembrane region" description="Helical" evidence="10">
    <location>
        <begin position="86"/>
        <end position="104"/>
    </location>
</feature>
<sequence>MAPRLDFSDWWGNKEGTPVVVKMENPSYSVVEINGPDSAFRAVEKSRGKNAKQVTWVLLLKANRAVGCVAWLATVFWALLGTIKKRVFLAASLAILAFEVVAYLKGWRYFESANLHIPRTLDLQGWLHVVYVAWLTFRVDYIAPLIQALSQFCVVLFLIQSVDRLILCLGCFWIKYKKIKPRIEGDPFKSDDVEASGYEYPMVLVQIPMCNEREVYEQSITAVCQMDWPKDRILIQVLDDSNDESIQWLIKAEVAKWNQKGINIIYRHRLIRTGYKAGNLKSAMGCDYVKDYEFVAIFDADFQPNPDFLKLTVPHFKGNPELGLVQARWVFVNKDENLLTRLQNVNLCFHFEVEQQVNGTFLNFFGFNGTAGVWRIKALEESGGWLERTTVEDMDIAVRAHLNGWKFIFLNDVKVLCEVPESYEAYRKQQHRWHSGPMQLFRLCLPAIIASKIAFWKKANLIFLFFLLRKLILPFYSFTLFCIILPLTMFVPEAELPMWVICYVPVVMSFLNILPAPKSFPFIVPYLLFENTMSVTKFNAMVSGLFQLGSSYEWVVTKKAGRSSESDLLAAAERDSKTMNQPQICRGASETELELLNQLQEQKEATPTPVKKVNKIYRKELALAFLLLTASVRSLLSAQGVHFYFLLFQGLTFLVVGLDLIGEQIS</sequence>
<keyword evidence="4 10" id="KW-0812">Transmembrane</keyword>
<protein>
    <submittedName>
        <fullName evidence="12">XYLOGLUCAN GLYCOSYLTRANSFERASE 5-RELATED</fullName>
    </submittedName>
</protein>
<dbReference type="GO" id="GO:0048868">
    <property type="term" value="P:pollen tube development"/>
    <property type="evidence" value="ECO:0007669"/>
    <property type="project" value="UniProtKB-ARBA"/>
</dbReference>
<keyword evidence="3" id="KW-0808">Transferase</keyword>
<dbReference type="GO" id="GO:0016757">
    <property type="term" value="F:glycosyltransferase activity"/>
    <property type="evidence" value="ECO:0007669"/>
    <property type="project" value="UniProtKB-KW"/>
</dbReference>
<accession>A0A9Q0V803</accession>
<evidence type="ECO:0000256" key="2">
    <source>
        <dbReference type="ARBA" id="ARBA00022676"/>
    </source>
</evidence>
<comment type="subcellular location">
    <subcellularLocation>
        <location evidence="1">Golgi apparatus membrane</location>
        <topology evidence="1">Multi-pass membrane protein</topology>
    </subcellularLocation>
</comment>
<dbReference type="Proteomes" id="UP001151529">
    <property type="component" value="Chromosome 6"/>
</dbReference>
<dbReference type="GO" id="GO:0071555">
    <property type="term" value="P:cell wall organization"/>
    <property type="evidence" value="ECO:0007669"/>
    <property type="project" value="UniProtKB-KW"/>
</dbReference>
<evidence type="ECO:0000313" key="13">
    <source>
        <dbReference type="Proteomes" id="UP001151529"/>
    </source>
</evidence>
<evidence type="ECO:0000256" key="8">
    <source>
        <dbReference type="ARBA" id="ARBA00023316"/>
    </source>
</evidence>
<dbReference type="Gene3D" id="3.90.550.10">
    <property type="entry name" value="Spore Coat Polysaccharide Biosynthesis Protein SpsA, Chain A"/>
    <property type="match status" value="1"/>
</dbReference>
<name>A0A9Q0V803_SALVM</name>
<reference evidence="12" key="1">
    <citation type="submission" date="2022-11" db="EMBL/GenBank/DDBJ databases">
        <authorList>
            <person name="Hyden B.L."/>
            <person name="Feng K."/>
            <person name="Yates T."/>
            <person name="Jawdy S."/>
            <person name="Smart L.B."/>
            <person name="Muchero W."/>
        </authorList>
    </citation>
    <scope>NUCLEOTIDE SEQUENCE</scope>
    <source>
        <tissue evidence="12">Shoot tip</tissue>
    </source>
</reference>
<gene>
    <name evidence="12" type="ORF">OIU85_017709</name>
</gene>
<dbReference type="GO" id="GO:0099402">
    <property type="term" value="P:plant organ development"/>
    <property type="evidence" value="ECO:0007669"/>
    <property type="project" value="UniProtKB-ARBA"/>
</dbReference>
<dbReference type="SUPFAM" id="SSF53448">
    <property type="entry name" value="Nucleotide-diphospho-sugar transferases"/>
    <property type="match status" value="1"/>
</dbReference>
<evidence type="ECO:0000256" key="3">
    <source>
        <dbReference type="ARBA" id="ARBA00022679"/>
    </source>
</evidence>
<dbReference type="Pfam" id="PF13632">
    <property type="entry name" value="Glyco_trans_2_3"/>
    <property type="match status" value="1"/>
</dbReference>
<dbReference type="InterPro" id="IPR029044">
    <property type="entry name" value="Nucleotide-diphossugar_trans"/>
</dbReference>
<keyword evidence="8" id="KW-0961">Cell wall biogenesis/degradation</keyword>
<keyword evidence="5 10" id="KW-1133">Transmembrane helix</keyword>
<feature type="transmembrane region" description="Helical" evidence="10">
    <location>
        <begin position="621"/>
        <end position="636"/>
    </location>
</feature>
<dbReference type="OrthoDB" id="72851at2759"/>
<dbReference type="PANTHER" id="PTHR32044">
    <property type="entry name" value="GLUCOMANNAN 4-BETA-MANNOSYLTRANSFERASE 9"/>
    <property type="match status" value="1"/>
</dbReference>
<evidence type="ECO:0000259" key="11">
    <source>
        <dbReference type="Pfam" id="PF13632"/>
    </source>
</evidence>